<dbReference type="Pfam" id="PF13391">
    <property type="entry name" value="HNH_2"/>
    <property type="match status" value="1"/>
</dbReference>
<keyword evidence="2" id="KW-0255">Endonuclease</keyword>
<dbReference type="Proteomes" id="UP000264036">
    <property type="component" value="Unassembled WGS sequence"/>
</dbReference>
<organism evidence="2 3">
    <name type="scientific">Advenella kashmirensis</name>
    <dbReference type="NCBI Taxonomy" id="310575"/>
    <lineage>
        <taxon>Bacteria</taxon>
        <taxon>Pseudomonadati</taxon>
        <taxon>Pseudomonadota</taxon>
        <taxon>Betaproteobacteria</taxon>
        <taxon>Burkholderiales</taxon>
        <taxon>Alcaligenaceae</taxon>
    </lineage>
</organism>
<keyword evidence="2" id="KW-0378">Hydrolase</keyword>
<gene>
    <name evidence="2" type="ORF">DD666_01320</name>
</gene>
<evidence type="ECO:0000313" key="2">
    <source>
        <dbReference type="EMBL" id="HBP28039.1"/>
    </source>
</evidence>
<keyword evidence="2" id="KW-0540">Nuclease</keyword>
<accession>A0A356LB46</accession>
<dbReference type="GO" id="GO:0004519">
    <property type="term" value="F:endonuclease activity"/>
    <property type="evidence" value="ECO:0007669"/>
    <property type="project" value="UniProtKB-KW"/>
</dbReference>
<dbReference type="AlphaFoldDB" id="A0A356LB46"/>
<evidence type="ECO:0000313" key="3">
    <source>
        <dbReference type="Proteomes" id="UP000264036"/>
    </source>
</evidence>
<evidence type="ECO:0000259" key="1">
    <source>
        <dbReference type="Pfam" id="PF13391"/>
    </source>
</evidence>
<proteinExistence type="predicted"/>
<reference evidence="2 3" key="1">
    <citation type="journal article" date="2018" name="Nat. Biotechnol.">
        <title>A standardized bacterial taxonomy based on genome phylogeny substantially revises the tree of life.</title>
        <authorList>
            <person name="Parks D.H."/>
            <person name="Chuvochina M."/>
            <person name="Waite D.W."/>
            <person name="Rinke C."/>
            <person name="Skarshewski A."/>
            <person name="Chaumeil P.A."/>
            <person name="Hugenholtz P."/>
        </authorList>
    </citation>
    <scope>NUCLEOTIDE SEQUENCE [LARGE SCALE GENOMIC DNA]</scope>
    <source>
        <strain evidence="2">UBA10707</strain>
    </source>
</reference>
<dbReference type="InterPro" id="IPR003615">
    <property type="entry name" value="HNH_nuc"/>
</dbReference>
<feature type="domain" description="HNH nuclease" evidence="1">
    <location>
        <begin position="208"/>
        <end position="260"/>
    </location>
</feature>
<dbReference type="EMBL" id="DOEK01000004">
    <property type="protein sequence ID" value="HBP28039.1"/>
    <property type="molecule type" value="Genomic_DNA"/>
</dbReference>
<protein>
    <submittedName>
        <fullName evidence="2">HNH endonuclease</fullName>
    </submittedName>
</protein>
<name>A0A356LB46_9BURK</name>
<sequence>MTYWWVNQNQTYVHEVNGGYLWSPKTKANGERNHFYDTMTQVAPGDVIFSFADTHIKAIGIAREVHQSASKPVEFGSAGANWTDEGWYVPVDFIELANPIRPKDHMDRLAPLLPSKYSPLQENGNGNQGVYLASVPDDLAHELEAILDGQVQSILANKSNTAETDDSINIDRLLSDGALPATQRTQLIQARIGQGLFRSRVAALEPCCRITGIIDPRFLIASHIKPWSKSNNIEKLDGHNGLLLAPHIDRLFDKGYMTFENDGLLRFSPQLPTEIYRAWSLDASITAKPFSRQQEDYMAYHRAEVFLDDMTNR</sequence>
<comment type="caution">
    <text evidence="2">The sequence shown here is derived from an EMBL/GenBank/DDBJ whole genome shotgun (WGS) entry which is preliminary data.</text>
</comment>